<sequence>MKKILLIASLSLSFIVHTIQAQDPKRFQGEVDKIIARDANIAHSDLIVFAGSSSFRMWNSLQEDFSDRHVVNHGFGGSETSDLIFYVDELITRYNPKQIFIYEGDNDLNAGKDVKRVLADADKLVDAIRAKVPATVEIVYVTPKPSPSRWALKKKYQQFNRKLKKWAKREENVKVLDVWPAMLGENGEPKPELFIEDKLHMNKDGYAIWTKIFRSYFK</sequence>
<dbReference type="Proteomes" id="UP000251889">
    <property type="component" value="Unassembled WGS sequence"/>
</dbReference>
<keyword evidence="4" id="KW-1185">Reference proteome</keyword>
<protein>
    <submittedName>
        <fullName evidence="3">G-D-S-L family lipolytic protein</fullName>
    </submittedName>
</protein>
<dbReference type="CDD" id="cd04502">
    <property type="entry name" value="SGNH_hydrolase_like_7"/>
    <property type="match status" value="1"/>
</dbReference>
<dbReference type="OrthoDB" id="9790057at2"/>
<dbReference type="EMBL" id="QMFY01000004">
    <property type="protein sequence ID" value="RAW01391.1"/>
    <property type="molecule type" value="Genomic_DNA"/>
</dbReference>
<feature type="signal peptide" evidence="1">
    <location>
        <begin position="1"/>
        <end position="21"/>
    </location>
</feature>
<evidence type="ECO:0000259" key="2">
    <source>
        <dbReference type="Pfam" id="PF13472"/>
    </source>
</evidence>
<dbReference type="PANTHER" id="PTHR30383:SF5">
    <property type="entry name" value="SGNH HYDROLASE-TYPE ESTERASE DOMAIN-CONTAINING PROTEIN"/>
    <property type="match status" value="1"/>
</dbReference>
<dbReference type="InterPro" id="IPR013830">
    <property type="entry name" value="SGNH_hydro"/>
</dbReference>
<comment type="caution">
    <text evidence="3">The sequence shown here is derived from an EMBL/GenBank/DDBJ whole genome shotgun (WGS) entry which is preliminary data.</text>
</comment>
<dbReference type="SUPFAM" id="SSF52266">
    <property type="entry name" value="SGNH hydrolase"/>
    <property type="match status" value="1"/>
</dbReference>
<dbReference type="InterPro" id="IPR051532">
    <property type="entry name" value="Ester_Hydrolysis_Enzymes"/>
</dbReference>
<keyword evidence="1" id="KW-0732">Signal</keyword>
<organism evidence="3 4">
    <name type="scientific">Pseudochryseolinea flava</name>
    <dbReference type="NCBI Taxonomy" id="2059302"/>
    <lineage>
        <taxon>Bacteria</taxon>
        <taxon>Pseudomonadati</taxon>
        <taxon>Bacteroidota</taxon>
        <taxon>Cytophagia</taxon>
        <taxon>Cytophagales</taxon>
        <taxon>Fulvivirgaceae</taxon>
        <taxon>Pseudochryseolinea</taxon>
    </lineage>
</organism>
<accession>A0A364Y5Q6</accession>
<name>A0A364Y5Q6_9BACT</name>
<feature type="chain" id="PRO_5017073614" evidence="1">
    <location>
        <begin position="22"/>
        <end position="218"/>
    </location>
</feature>
<dbReference type="GO" id="GO:0004622">
    <property type="term" value="F:phosphatidylcholine lysophospholipase activity"/>
    <property type="evidence" value="ECO:0007669"/>
    <property type="project" value="TreeGrafter"/>
</dbReference>
<dbReference type="PANTHER" id="PTHR30383">
    <property type="entry name" value="THIOESTERASE 1/PROTEASE 1/LYSOPHOSPHOLIPASE L1"/>
    <property type="match status" value="1"/>
</dbReference>
<dbReference type="AlphaFoldDB" id="A0A364Y5Q6"/>
<dbReference type="Gene3D" id="3.40.50.1110">
    <property type="entry name" value="SGNH hydrolase"/>
    <property type="match status" value="1"/>
</dbReference>
<evidence type="ECO:0000256" key="1">
    <source>
        <dbReference type="SAM" id="SignalP"/>
    </source>
</evidence>
<reference evidence="3 4" key="1">
    <citation type="submission" date="2018-06" db="EMBL/GenBank/DDBJ databases">
        <title>Chryseolinea flavus sp. nov., a member of the phylum Bacteroidetes isolated from soil.</title>
        <authorList>
            <person name="Li Y."/>
            <person name="Wang J."/>
        </authorList>
    </citation>
    <scope>NUCLEOTIDE SEQUENCE [LARGE SCALE GENOMIC DNA]</scope>
    <source>
        <strain evidence="3 4">SDU1-6</strain>
    </source>
</reference>
<gene>
    <name evidence="3" type="ORF">DQQ10_10845</name>
</gene>
<feature type="domain" description="SGNH hydrolase-type esterase" evidence="2">
    <location>
        <begin position="54"/>
        <end position="208"/>
    </location>
</feature>
<evidence type="ECO:0000313" key="3">
    <source>
        <dbReference type="EMBL" id="RAW01391.1"/>
    </source>
</evidence>
<evidence type="ECO:0000313" key="4">
    <source>
        <dbReference type="Proteomes" id="UP000251889"/>
    </source>
</evidence>
<dbReference type="RefSeq" id="WP_112746877.1">
    <property type="nucleotide sequence ID" value="NZ_QMFY01000004.1"/>
</dbReference>
<dbReference type="InterPro" id="IPR036514">
    <property type="entry name" value="SGNH_hydro_sf"/>
</dbReference>
<dbReference type="Pfam" id="PF13472">
    <property type="entry name" value="Lipase_GDSL_2"/>
    <property type="match status" value="1"/>
</dbReference>
<proteinExistence type="predicted"/>